<evidence type="ECO:0000259" key="2">
    <source>
        <dbReference type="Pfam" id="PF07853"/>
    </source>
</evidence>
<keyword evidence="1" id="KW-0812">Transmembrane</keyword>
<feature type="transmembrane region" description="Helical" evidence="1">
    <location>
        <begin position="172"/>
        <end position="194"/>
    </location>
</feature>
<dbReference type="EMBL" id="BMTU01000001">
    <property type="protein sequence ID" value="GGQ64865.1"/>
    <property type="molecule type" value="Genomic_DNA"/>
</dbReference>
<organism evidence="3 4">
    <name type="scientific">Streptomyces pilosus</name>
    <dbReference type="NCBI Taxonomy" id="28893"/>
    <lineage>
        <taxon>Bacteria</taxon>
        <taxon>Bacillati</taxon>
        <taxon>Actinomycetota</taxon>
        <taxon>Actinomycetes</taxon>
        <taxon>Kitasatosporales</taxon>
        <taxon>Streptomycetaceae</taxon>
        <taxon>Streptomyces</taxon>
    </lineage>
</organism>
<name>A0A918BHY6_9ACTN</name>
<keyword evidence="1" id="KW-1133">Transmembrane helix</keyword>
<proteinExistence type="predicted"/>
<reference evidence="3" key="2">
    <citation type="submission" date="2020-09" db="EMBL/GenBank/DDBJ databases">
        <authorList>
            <person name="Sun Q."/>
            <person name="Ohkuma M."/>
        </authorList>
    </citation>
    <scope>NUCLEOTIDE SEQUENCE</scope>
    <source>
        <strain evidence="3">JCM 4403</strain>
    </source>
</reference>
<dbReference type="Proteomes" id="UP000656732">
    <property type="component" value="Unassembled WGS sequence"/>
</dbReference>
<comment type="caution">
    <text evidence="3">The sequence shown here is derived from an EMBL/GenBank/DDBJ whole genome shotgun (WGS) entry which is preliminary data.</text>
</comment>
<feature type="transmembrane region" description="Helical" evidence="1">
    <location>
        <begin position="117"/>
        <end position="138"/>
    </location>
</feature>
<dbReference type="AlphaFoldDB" id="A0A918BHY6"/>
<evidence type="ECO:0000313" key="3">
    <source>
        <dbReference type="EMBL" id="GGQ64865.1"/>
    </source>
</evidence>
<keyword evidence="1" id="KW-0472">Membrane</keyword>
<feature type="transmembrane region" description="Helical" evidence="1">
    <location>
        <begin position="79"/>
        <end position="97"/>
    </location>
</feature>
<keyword evidence="4" id="KW-1185">Reference proteome</keyword>
<protein>
    <recommendedName>
        <fullName evidence="2">DUF1648 domain-containing protein</fullName>
    </recommendedName>
</protein>
<accession>A0A918BHY6</accession>
<feature type="transmembrane region" description="Helical" evidence="1">
    <location>
        <begin position="200"/>
        <end position="220"/>
    </location>
</feature>
<evidence type="ECO:0000313" key="4">
    <source>
        <dbReference type="Proteomes" id="UP000656732"/>
    </source>
</evidence>
<gene>
    <name evidence="3" type="ORF">GCM10010280_09260</name>
</gene>
<sequence>MWSAGGWVAGVLAVLVALPLAARDRLPDRLATHWSASGEPDSSMPLWAAAFFPALIWAVTAVGVVLVQWRARGSAGGAAPGWLGATLGFGGVTLLGAQASIVRANLDNADWREAGSVTGWVVATLAAAVAVGATALWAGHRSRVTVPPPAGPTMEIPEGQRFVWLSRASNPWLHGMAAVTGIVSVAVSVTAVGGLTGTEAALLAGPLALATVVVLACASVQARVSEKGLDVTFGPLGWPARRWAADGIASARVETRTAAQVGGWGYRLSGLGTTVMLRSGECLVIRTAQGKDFAVSVDDAERGAALLNSLIGQRST</sequence>
<dbReference type="Pfam" id="PF07853">
    <property type="entry name" value="DUF1648"/>
    <property type="match status" value="1"/>
</dbReference>
<dbReference type="InterPro" id="IPR012867">
    <property type="entry name" value="DUF1648"/>
</dbReference>
<evidence type="ECO:0000256" key="1">
    <source>
        <dbReference type="SAM" id="Phobius"/>
    </source>
</evidence>
<feature type="domain" description="DUF1648" evidence="2">
    <location>
        <begin position="12"/>
        <end position="56"/>
    </location>
</feature>
<reference evidence="3" key="1">
    <citation type="journal article" date="2014" name="Int. J. Syst. Evol. Microbiol.">
        <title>Complete genome sequence of Corynebacterium casei LMG S-19264T (=DSM 44701T), isolated from a smear-ripened cheese.</title>
        <authorList>
            <consortium name="US DOE Joint Genome Institute (JGI-PGF)"/>
            <person name="Walter F."/>
            <person name="Albersmeier A."/>
            <person name="Kalinowski J."/>
            <person name="Ruckert C."/>
        </authorList>
    </citation>
    <scope>NUCLEOTIDE SEQUENCE</scope>
    <source>
        <strain evidence="3">JCM 4403</strain>
    </source>
</reference>
<feature type="transmembrane region" description="Helical" evidence="1">
    <location>
        <begin position="47"/>
        <end position="67"/>
    </location>
</feature>